<feature type="compositionally biased region" description="Polar residues" evidence="1">
    <location>
        <begin position="34"/>
        <end position="57"/>
    </location>
</feature>
<accession>A0A067TQ61</accession>
<dbReference type="AlphaFoldDB" id="A0A067TQ61"/>
<evidence type="ECO:0000256" key="1">
    <source>
        <dbReference type="SAM" id="MobiDB-lite"/>
    </source>
</evidence>
<evidence type="ECO:0000313" key="3">
    <source>
        <dbReference type="Proteomes" id="UP000027222"/>
    </source>
</evidence>
<name>A0A067TQ61_GALM3</name>
<organism evidence="2 3">
    <name type="scientific">Galerina marginata (strain CBS 339.88)</name>
    <dbReference type="NCBI Taxonomy" id="685588"/>
    <lineage>
        <taxon>Eukaryota</taxon>
        <taxon>Fungi</taxon>
        <taxon>Dikarya</taxon>
        <taxon>Basidiomycota</taxon>
        <taxon>Agaricomycotina</taxon>
        <taxon>Agaricomycetes</taxon>
        <taxon>Agaricomycetidae</taxon>
        <taxon>Agaricales</taxon>
        <taxon>Agaricineae</taxon>
        <taxon>Strophariaceae</taxon>
        <taxon>Galerina</taxon>
    </lineage>
</organism>
<sequence>MRVPSNKKKTPSVSKQVRFERLRERRTLYRSVHTKPQQPIHRSSTDESSTVTGNTDISAPMSLLSLRDKMGRDPVCGEHLPLHAPTLLSGDEVIIDPAHGPVPLGFKQSVLRPGTPQPVFAFNSPSATPAMISVVGNPKTWSPEHANHLLNLHQLLKQETVEWKRNKIRRKIKYDRLLLARGKKVMMDKDWGF</sequence>
<keyword evidence="3" id="KW-1185">Reference proteome</keyword>
<dbReference type="EMBL" id="KL142371">
    <property type="protein sequence ID" value="KDR81118.1"/>
    <property type="molecule type" value="Genomic_DNA"/>
</dbReference>
<gene>
    <name evidence="2" type="ORF">GALMADRAFT_207964</name>
</gene>
<feature type="region of interest" description="Disordered" evidence="1">
    <location>
        <begin position="24"/>
        <end position="57"/>
    </location>
</feature>
<dbReference type="HOGENOM" id="CLU_1408870_0_0_1"/>
<dbReference type="Proteomes" id="UP000027222">
    <property type="component" value="Unassembled WGS sequence"/>
</dbReference>
<proteinExistence type="predicted"/>
<protein>
    <submittedName>
        <fullName evidence="2">Uncharacterized protein</fullName>
    </submittedName>
</protein>
<reference evidence="3" key="1">
    <citation type="journal article" date="2014" name="Proc. Natl. Acad. Sci. U.S.A.">
        <title>Extensive sampling of basidiomycete genomes demonstrates inadequacy of the white-rot/brown-rot paradigm for wood decay fungi.</title>
        <authorList>
            <person name="Riley R."/>
            <person name="Salamov A.A."/>
            <person name="Brown D.W."/>
            <person name="Nagy L.G."/>
            <person name="Floudas D."/>
            <person name="Held B.W."/>
            <person name="Levasseur A."/>
            <person name="Lombard V."/>
            <person name="Morin E."/>
            <person name="Otillar R."/>
            <person name="Lindquist E.A."/>
            <person name="Sun H."/>
            <person name="LaButti K.M."/>
            <person name="Schmutz J."/>
            <person name="Jabbour D."/>
            <person name="Luo H."/>
            <person name="Baker S.E."/>
            <person name="Pisabarro A.G."/>
            <person name="Walton J.D."/>
            <person name="Blanchette R.A."/>
            <person name="Henrissat B."/>
            <person name="Martin F."/>
            <person name="Cullen D."/>
            <person name="Hibbett D.S."/>
            <person name="Grigoriev I.V."/>
        </authorList>
    </citation>
    <scope>NUCLEOTIDE SEQUENCE [LARGE SCALE GENOMIC DNA]</scope>
    <source>
        <strain evidence="3">CBS 339.88</strain>
    </source>
</reference>
<evidence type="ECO:0000313" key="2">
    <source>
        <dbReference type="EMBL" id="KDR81118.1"/>
    </source>
</evidence>